<name>A0A1M6WWC6_PSETH</name>
<dbReference type="OrthoDB" id="3540322at2"/>
<dbReference type="AlphaFoldDB" id="A0A1M6WWC6"/>
<keyword evidence="3" id="KW-1185">Reference proteome</keyword>
<evidence type="ECO:0000313" key="3">
    <source>
        <dbReference type="Proteomes" id="UP000184363"/>
    </source>
</evidence>
<sequence>MTVEFHSTTVPGRGVLHMIETRSGARLGVLVDHDGTRTILTYGIPPDDPDRVDHEIPLTPDEADHLAELLHSPSVRERLDALERAVAQLSGATP</sequence>
<feature type="domain" description="Potassium/proton antiporter subunit KhtT-like N-terminal" evidence="1">
    <location>
        <begin position="4"/>
        <end position="73"/>
    </location>
</feature>
<dbReference type="RefSeq" id="WP_073458600.1">
    <property type="nucleotide sequence ID" value="NZ_CALGVN010000033.1"/>
</dbReference>
<dbReference type="Proteomes" id="UP000184363">
    <property type="component" value="Unassembled WGS sequence"/>
</dbReference>
<organism evidence="2 3">
    <name type="scientific">Pseudonocardia thermophila</name>
    <dbReference type="NCBI Taxonomy" id="1848"/>
    <lineage>
        <taxon>Bacteria</taxon>
        <taxon>Bacillati</taxon>
        <taxon>Actinomycetota</taxon>
        <taxon>Actinomycetes</taxon>
        <taxon>Pseudonocardiales</taxon>
        <taxon>Pseudonocardiaceae</taxon>
        <taxon>Pseudonocardia</taxon>
    </lineage>
</organism>
<protein>
    <recommendedName>
        <fullName evidence="1">Potassium/proton antiporter subunit KhtT-like N-terminal domain-containing protein</fullName>
    </recommendedName>
</protein>
<evidence type="ECO:0000313" key="2">
    <source>
        <dbReference type="EMBL" id="SHK97954.1"/>
    </source>
</evidence>
<accession>A0A1M6WWC6</accession>
<proteinExistence type="predicted"/>
<dbReference type="STRING" id="1848.SAMN05443637_115144"/>
<reference evidence="2 3" key="1">
    <citation type="submission" date="2016-11" db="EMBL/GenBank/DDBJ databases">
        <authorList>
            <person name="Jaros S."/>
            <person name="Januszkiewicz K."/>
            <person name="Wedrychowicz H."/>
        </authorList>
    </citation>
    <scope>NUCLEOTIDE SEQUENCE [LARGE SCALE GENOMIC DNA]</scope>
    <source>
        <strain evidence="2 3">DSM 43832</strain>
    </source>
</reference>
<dbReference type="Pfam" id="PF25991">
    <property type="entry name" value="KhtT_N"/>
    <property type="match status" value="1"/>
</dbReference>
<dbReference type="InterPro" id="IPR058776">
    <property type="entry name" value="KhtT-like_N"/>
</dbReference>
<dbReference type="EMBL" id="FRAP01000015">
    <property type="protein sequence ID" value="SHK97954.1"/>
    <property type="molecule type" value="Genomic_DNA"/>
</dbReference>
<evidence type="ECO:0000259" key="1">
    <source>
        <dbReference type="Pfam" id="PF25991"/>
    </source>
</evidence>
<gene>
    <name evidence="2" type="ORF">SAMN05443637_115144</name>
</gene>